<evidence type="ECO:0000313" key="5">
    <source>
        <dbReference type="EMBL" id="OXV10659.1"/>
    </source>
</evidence>
<dbReference type="OrthoDB" id="422574at2759"/>
<dbReference type="AlphaFoldDB" id="A0A232M2P8"/>
<evidence type="ECO:0000259" key="4">
    <source>
        <dbReference type="PROSITE" id="PS50405"/>
    </source>
</evidence>
<dbReference type="InterPro" id="IPR004045">
    <property type="entry name" value="Glutathione_S-Trfase_N"/>
</dbReference>
<dbReference type="SFLD" id="SFLDS00019">
    <property type="entry name" value="Glutathione_Transferase_(cytos"/>
    <property type="match status" value="1"/>
</dbReference>
<evidence type="ECO:0000256" key="2">
    <source>
        <dbReference type="RuleBase" id="RU003494"/>
    </source>
</evidence>
<evidence type="ECO:0000256" key="1">
    <source>
        <dbReference type="ARBA" id="ARBA00007409"/>
    </source>
</evidence>
<feature type="domain" description="GST N-terminal" evidence="3">
    <location>
        <begin position="1"/>
        <end position="82"/>
    </location>
</feature>
<dbReference type="InterPro" id="IPR036282">
    <property type="entry name" value="Glutathione-S-Trfase_C_sf"/>
</dbReference>
<protein>
    <recommendedName>
        <fullName evidence="7">Glutathione S-transferase</fullName>
    </recommendedName>
</protein>
<evidence type="ECO:0000259" key="3">
    <source>
        <dbReference type="PROSITE" id="PS50404"/>
    </source>
</evidence>
<proteinExistence type="inferred from homology"/>
<comment type="caution">
    <text evidence="5">The sequence shown here is derived from an EMBL/GenBank/DDBJ whole genome shotgun (WGS) entry which is preliminary data.</text>
</comment>
<dbReference type="Pfam" id="PF00043">
    <property type="entry name" value="GST_C"/>
    <property type="match status" value="1"/>
</dbReference>
<dbReference type="Pfam" id="PF02798">
    <property type="entry name" value="GST_N"/>
    <property type="match status" value="1"/>
</dbReference>
<name>A0A232M2P8_9EURO</name>
<reference evidence="5 6" key="1">
    <citation type="journal article" date="2015" name="Environ. Microbiol.">
        <title>Metagenome sequence of Elaphomyces granulatus from sporocarp tissue reveals Ascomycota ectomycorrhizal fingerprints of genome expansion and a Proteobacteria-rich microbiome.</title>
        <authorList>
            <person name="Quandt C.A."/>
            <person name="Kohler A."/>
            <person name="Hesse C.N."/>
            <person name="Sharpton T.J."/>
            <person name="Martin F."/>
            <person name="Spatafora J.W."/>
        </authorList>
    </citation>
    <scope>NUCLEOTIDE SEQUENCE [LARGE SCALE GENOMIC DNA]</scope>
    <source>
        <strain evidence="5 6">OSC145934</strain>
    </source>
</reference>
<evidence type="ECO:0000313" key="6">
    <source>
        <dbReference type="Proteomes" id="UP000243515"/>
    </source>
</evidence>
<organism evidence="5 6">
    <name type="scientific">Elaphomyces granulatus</name>
    <dbReference type="NCBI Taxonomy" id="519963"/>
    <lineage>
        <taxon>Eukaryota</taxon>
        <taxon>Fungi</taxon>
        <taxon>Dikarya</taxon>
        <taxon>Ascomycota</taxon>
        <taxon>Pezizomycotina</taxon>
        <taxon>Eurotiomycetes</taxon>
        <taxon>Eurotiomycetidae</taxon>
        <taxon>Eurotiales</taxon>
        <taxon>Elaphomycetaceae</taxon>
        <taxon>Elaphomyces</taxon>
    </lineage>
</organism>
<dbReference type="SFLD" id="SFLDG01150">
    <property type="entry name" value="Main.1:_Beta-like"/>
    <property type="match status" value="1"/>
</dbReference>
<dbReference type="PROSITE" id="PS50404">
    <property type="entry name" value="GST_NTER"/>
    <property type="match status" value="1"/>
</dbReference>
<dbReference type="InterPro" id="IPR040079">
    <property type="entry name" value="Glutathione_S-Trfase"/>
</dbReference>
<dbReference type="InterPro" id="IPR036249">
    <property type="entry name" value="Thioredoxin-like_sf"/>
</dbReference>
<keyword evidence="6" id="KW-1185">Reference proteome</keyword>
<dbReference type="SUPFAM" id="SSF52833">
    <property type="entry name" value="Thioredoxin-like"/>
    <property type="match status" value="1"/>
</dbReference>
<feature type="domain" description="GST C-terminal" evidence="4">
    <location>
        <begin position="89"/>
        <end position="210"/>
    </location>
</feature>
<comment type="similarity">
    <text evidence="1 2">Belongs to the GST superfamily.</text>
</comment>
<evidence type="ECO:0008006" key="7">
    <source>
        <dbReference type="Google" id="ProtNLM"/>
    </source>
</evidence>
<dbReference type="Gene3D" id="3.40.30.10">
    <property type="entry name" value="Glutaredoxin"/>
    <property type="match status" value="1"/>
</dbReference>
<dbReference type="PROSITE" id="PS50405">
    <property type="entry name" value="GST_CTER"/>
    <property type="match status" value="1"/>
</dbReference>
<dbReference type="SFLD" id="SFLDG00358">
    <property type="entry name" value="Main_(cytGST)"/>
    <property type="match status" value="1"/>
</dbReference>
<dbReference type="InterPro" id="IPR010987">
    <property type="entry name" value="Glutathione-S-Trfase_C-like"/>
</dbReference>
<gene>
    <name evidence="5" type="ORF">Egran_01578</name>
</gene>
<dbReference type="InterPro" id="IPR004046">
    <property type="entry name" value="GST_C"/>
</dbReference>
<dbReference type="SFLD" id="SFLDG01151">
    <property type="entry name" value="Main.2:_Nu-like"/>
    <property type="match status" value="1"/>
</dbReference>
<dbReference type="CDD" id="cd03048">
    <property type="entry name" value="GST_N_Ure2p_like"/>
    <property type="match status" value="1"/>
</dbReference>
<dbReference type="Gene3D" id="1.20.1050.10">
    <property type="match status" value="1"/>
</dbReference>
<dbReference type="Proteomes" id="UP000243515">
    <property type="component" value="Unassembled WGS sequence"/>
</dbReference>
<sequence length="236" mass="26720">MADITLYTFGTPNGFKASITLEELGLPYKAVEIDILKKEQKQDWYLKINPNGAIPAILDGNQRVFESGAIMLYLTQKYDAEGKISYAPGTPEYTEQLSWLMLQVGGLGPMQSQAHHFRVFANARSEYAIERYYNETKRLYSVLDSRLKESPYLAGDKYTIADIAHFVWTTVAPTILEIDISEWPALKEWVERIKQREGMKKGLGVPKSAFGAEEIAERVKKGRARIDAMTNTESQV</sequence>
<dbReference type="SUPFAM" id="SSF47616">
    <property type="entry name" value="GST C-terminal domain-like"/>
    <property type="match status" value="1"/>
</dbReference>
<dbReference type="PANTHER" id="PTHR44051">
    <property type="entry name" value="GLUTATHIONE S-TRANSFERASE-RELATED"/>
    <property type="match status" value="1"/>
</dbReference>
<accession>A0A232M2P8</accession>
<dbReference type="EMBL" id="NPHW01002831">
    <property type="protein sequence ID" value="OXV10659.1"/>
    <property type="molecule type" value="Genomic_DNA"/>
</dbReference>
<dbReference type="PANTHER" id="PTHR44051:SF8">
    <property type="entry name" value="GLUTATHIONE S-TRANSFERASE GSTA"/>
    <property type="match status" value="1"/>
</dbReference>